<organism evidence="1 2">
    <name type="scientific">Dentiscutata erythropus</name>
    <dbReference type="NCBI Taxonomy" id="1348616"/>
    <lineage>
        <taxon>Eukaryota</taxon>
        <taxon>Fungi</taxon>
        <taxon>Fungi incertae sedis</taxon>
        <taxon>Mucoromycota</taxon>
        <taxon>Glomeromycotina</taxon>
        <taxon>Glomeromycetes</taxon>
        <taxon>Diversisporales</taxon>
        <taxon>Gigasporaceae</taxon>
        <taxon>Dentiscutata</taxon>
    </lineage>
</organism>
<keyword evidence="2" id="KW-1185">Reference proteome</keyword>
<dbReference type="Proteomes" id="UP000789405">
    <property type="component" value="Unassembled WGS sequence"/>
</dbReference>
<accession>A0A9N9IRQ2</accession>
<evidence type="ECO:0000313" key="1">
    <source>
        <dbReference type="EMBL" id="CAG8747026.1"/>
    </source>
</evidence>
<feature type="non-terminal residue" evidence="1">
    <location>
        <position position="1"/>
    </location>
</feature>
<dbReference type="AlphaFoldDB" id="A0A9N9IRQ2"/>
<comment type="caution">
    <text evidence="1">The sequence shown here is derived from an EMBL/GenBank/DDBJ whole genome shotgun (WGS) entry which is preliminary data.</text>
</comment>
<name>A0A9N9IRQ2_9GLOM</name>
<dbReference type="EMBL" id="CAJVPY010014514">
    <property type="protein sequence ID" value="CAG8747026.1"/>
    <property type="molecule type" value="Genomic_DNA"/>
</dbReference>
<evidence type="ECO:0000313" key="2">
    <source>
        <dbReference type="Proteomes" id="UP000789405"/>
    </source>
</evidence>
<reference evidence="1" key="1">
    <citation type="submission" date="2021-06" db="EMBL/GenBank/DDBJ databases">
        <authorList>
            <person name="Kallberg Y."/>
            <person name="Tangrot J."/>
            <person name="Rosling A."/>
        </authorList>
    </citation>
    <scope>NUCLEOTIDE SEQUENCE</scope>
    <source>
        <strain evidence="1">MA453B</strain>
    </source>
</reference>
<gene>
    <name evidence="1" type="ORF">DERYTH_LOCUS16524</name>
</gene>
<proteinExistence type="predicted"/>
<sequence length="252" mass="28890">IKEGDDFSDVCSQLDMILSSTQQSQYSNIEMDVDIGVVDRKLEFSVLINQCCSHEVYTNQRIERKVAGLSTSVSSNKFNSLISYLSSNESARPGVLCQNRWRMRSRLEQLTDGTKNSVRLAEISIANVSLVHPVTQGGFGIGQINDTIFLFQILALYYKNLNYHSFIESYTNIDELLYILVKVFSQLRYNLFSLISDNGYTIFTHISLSSFIYYFGKGNFVSFDKKLELLTVNNSIFELFNYFNTPNIKQRL</sequence>
<dbReference type="OrthoDB" id="2393597at2759"/>
<protein>
    <submittedName>
        <fullName evidence="1">3069_t:CDS:1</fullName>
    </submittedName>
</protein>